<comment type="caution">
    <text evidence="4">The sequence shown here is derived from an EMBL/GenBank/DDBJ whole genome shotgun (WGS) entry which is preliminary data.</text>
</comment>
<dbReference type="GO" id="GO:0003700">
    <property type="term" value="F:DNA-binding transcription factor activity"/>
    <property type="evidence" value="ECO:0007669"/>
    <property type="project" value="InterPro"/>
</dbReference>
<evidence type="ECO:0000256" key="1">
    <source>
        <dbReference type="ARBA" id="ARBA00023015"/>
    </source>
</evidence>
<gene>
    <name evidence="4" type="ORF">CVS30_08950</name>
</gene>
<dbReference type="RefSeq" id="WP_110484989.1">
    <property type="nucleotide sequence ID" value="NZ_QJVC01000006.1"/>
</dbReference>
<dbReference type="SMART" id="SM00420">
    <property type="entry name" value="HTH_DEOR"/>
    <property type="match status" value="1"/>
</dbReference>
<dbReference type="EMBL" id="QJVC01000006">
    <property type="protein sequence ID" value="PYI38675.1"/>
    <property type="molecule type" value="Genomic_DNA"/>
</dbReference>
<organism evidence="4 5">
    <name type="scientific">Arthrobacter psychrolactophilus</name>
    <dbReference type="NCBI Taxonomy" id="92442"/>
    <lineage>
        <taxon>Bacteria</taxon>
        <taxon>Bacillati</taxon>
        <taxon>Actinomycetota</taxon>
        <taxon>Actinomycetes</taxon>
        <taxon>Micrococcales</taxon>
        <taxon>Micrococcaceae</taxon>
        <taxon>Arthrobacter</taxon>
    </lineage>
</organism>
<dbReference type="InterPro" id="IPR036390">
    <property type="entry name" value="WH_DNA-bd_sf"/>
</dbReference>
<dbReference type="Gene3D" id="1.10.10.10">
    <property type="entry name" value="Winged helix-like DNA-binding domain superfamily/Winged helix DNA-binding domain"/>
    <property type="match status" value="1"/>
</dbReference>
<keyword evidence="2" id="KW-0804">Transcription</keyword>
<name>A0A2V5IQ30_9MICC</name>
<dbReference type="InterPro" id="IPR001034">
    <property type="entry name" value="DeoR_HTH"/>
</dbReference>
<dbReference type="PROSITE" id="PS51000">
    <property type="entry name" value="HTH_DEOR_2"/>
    <property type="match status" value="1"/>
</dbReference>
<evidence type="ECO:0000313" key="4">
    <source>
        <dbReference type="EMBL" id="PYI38675.1"/>
    </source>
</evidence>
<protein>
    <recommendedName>
        <fullName evidence="3">HTH deoR-type domain-containing protein</fullName>
    </recommendedName>
</protein>
<accession>A0A2V5IQ30</accession>
<sequence>MLAIERDQRILTLARRDGRVETVQIARELGISEIASRRALNSLSAAGRLTRVRGGAMLPGRDLVELVSSIIRLVVPTHEYYFARIISGAEWAAKKLGSGLVLGMTH</sequence>
<evidence type="ECO:0000256" key="2">
    <source>
        <dbReference type="ARBA" id="ARBA00023163"/>
    </source>
</evidence>
<keyword evidence="5" id="KW-1185">Reference proteome</keyword>
<feature type="domain" description="HTH deoR-type" evidence="3">
    <location>
        <begin position="3"/>
        <end position="58"/>
    </location>
</feature>
<keyword evidence="1" id="KW-0805">Transcription regulation</keyword>
<dbReference type="AlphaFoldDB" id="A0A2V5IQ30"/>
<dbReference type="InterPro" id="IPR036388">
    <property type="entry name" value="WH-like_DNA-bd_sf"/>
</dbReference>
<dbReference type="SUPFAM" id="SSF46785">
    <property type="entry name" value="Winged helix' DNA-binding domain"/>
    <property type="match status" value="1"/>
</dbReference>
<proteinExistence type="predicted"/>
<evidence type="ECO:0000313" key="5">
    <source>
        <dbReference type="Proteomes" id="UP000247980"/>
    </source>
</evidence>
<reference evidence="4 5" key="1">
    <citation type="submission" date="2018-05" db="EMBL/GenBank/DDBJ databases">
        <title>Genetic diversity of glacier-inhabiting Cryobacterium bacteria in China and description of Cryobacterium mengkeensis sp. nov. and Arthrobacter glacialis sp. nov.</title>
        <authorList>
            <person name="Liu Q."/>
            <person name="Xin Y.-H."/>
        </authorList>
    </citation>
    <scope>NUCLEOTIDE SEQUENCE [LARGE SCALE GENOMIC DNA]</scope>
    <source>
        <strain evidence="4 5">B7</strain>
    </source>
</reference>
<dbReference type="Pfam" id="PF08220">
    <property type="entry name" value="HTH_DeoR"/>
    <property type="match status" value="1"/>
</dbReference>
<evidence type="ECO:0000259" key="3">
    <source>
        <dbReference type="PROSITE" id="PS51000"/>
    </source>
</evidence>
<dbReference type="Proteomes" id="UP000247980">
    <property type="component" value="Unassembled WGS sequence"/>
</dbReference>